<reference evidence="1" key="1">
    <citation type="journal article" date="2023" name="Comput. Struct. Biotechnol. J.">
        <title>Discovery of a novel marine Bacteroidetes with a rich repertoire of carbohydrate-active enzymes.</title>
        <authorList>
            <person name="Chen B."/>
            <person name="Liu G."/>
            <person name="Chen Q."/>
            <person name="Wang H."/>
            <person name="Liu L."/>
            <person name="Tang K."/>
        </authorList>
    </citation>
    <scope>NUCLEOTIDE SEQUENCE</scope>
    <source>
        <strain evidence="1">TK19036</strain>
    </source>
</reference>
<sequence>MHQEWNAEHILQDWITRHMRSLQIDAHSSKPLPIQFYNKDDYISIAELEVAVVKAARIVQQLGSNYIDIFERAEHELAKAKQHISSMERINKIATTDTIIGIDKYYKNIPLEQVKKT</sequence>
<protein>
    <submittedName>
        <fullName evidence="1">Uncharacterized protein</fullName>
    </submittedName>
</protein>
<dbReference type="EMBL" id="CP120682">
    <property type="protein sequence ID" value="WKN34378.1"/>
    <property type="molecule type" value="Genomic_DNA"/>
</dbReference>
<name>A0AA49GI78_9BACT</name>
<reference evidence="1" key="2">
    <citation type="journal article" date="2024" name="Antonie Van Leeuwenhoek">
        <title>Roseihalotalea indica gen. nov., sp. nov., a halophilic Bacteroidetes from mesopelagic Southwest Indian Ocean with higher carbohydrate metabolic potential.</title>
        <authorList>
            <person name="Chen B."/>
            <person name="Zhang M."/>
            <person name="Lin D."/>
            <person name="Ye J."/>
            <person name="Tang K."/>
        </authorList>
    </citation>
    <scope>NUCLEOTIDE SEQUENCE</scope>
    <source>
        <strain evidence="1">TK19036</strain>
    </source>
</reference>
<gene>
    <name evidence="1" type="ORF">K4G66_18540</name>
</gene>
<evidence type="ECO:0000313" key="1">
    <source>
        <dbReference type="EMBL" id="WKN34378.1"/>
    </source>
</evidence>
<proteinExistence type="predicted"/>
<organism evidence="1">
    <name type="scientific">Roseihalotalea indica</name>
    <dbReference type="NCBI Taxonomy" id="2867963"/>
    <lineage>
        <taxon>Bacteria</taxon>
        <taxon>Pseudomonadati</taxon>
        <taxon>Bacteroidota</taxon>
        <taxon>Cytophagia</taxon>
        <taxon>Cytophagales</taxon>
        <taxon>Catalimonadaceae</taxon>
        <taxon>Roseihalotalea</taxon>
    </lineage>
</organism>
<dbReference type="AlphaFoldDB" id="A0AA49GI78"/>
<accession>A0AA49GI78</accession>